<reference evidence="1 2" key="1">
    <citation type="submission" date="2020-10" db="EMBL/GenBank/DDBJ databases">
        <title>Complete genome sequence of Paludibaculum fermentans P105T, a facultatively anaerobic acidobacterium capable of dissimilatory Fe(III) reduction.</title>
        <authorList>
            <person name="Dedysh S.N."/>
            <person name="Beletsky A.V."/>
            <person name="Kulichevskaya I.S."/>
            <person name="Mardanov A.V."/>
            <person name="Ravin N.V."/>
        </authorList>
    </citation>
    <scope>NUCLEOTIDE SEQUENCE [LARGE SCALE GENOMIC DNA]</scope>
    <source>
        <strain evidence="1 2">P105</strain>
    </source>
</reference>
<sequence>MIVLGVDGMDPVFVEKHWALLPNLDRLRRQGGFQRLATTNPPQSPVAWSAVITGLDPGGHGIFDFVHRDAATITPYSSMAEVLEARRTFALGPWILPLESGQVRNLRQGAAFWTLLGAHGVPARILRMPVNFPPVEFPGESLAGMGTPDLQGGYGTFTTFTSELGAVERTVPGGRIVPVKMQGRRAVLTVEGPVNGFRRSHPLSTAELTVDVDEGTGTALISAGGQRFALRAGEWSPWFRLEFSLLGPAAKARGIARVLLRRVTPSLEVYLSPVNMDPREPALPISTPKEFSGTLAGAVGPFYTQGIAEDTSALRAHSLSHAEFLQQAGQVLDDNMALFRHELDRYEDGLMFYYFSSIDQHAHVLWGRYDEELARIYQRVDEAVGLAMAKLGSDGTLVVMSDHGFSTFDRAVHLNSWLEQEGLLKLIDGSKRGDEELFANVDWSRTQAYALGLNEIYLNLAGREPNGAVAPGEDSQAVLRKISERLLALRDPQTGKAVVKAVYTAAQVATGKLPGYAPDLVVGYEPGYRASWQTALGAVPERIIVPNEEAWLADHCIDPEFVPGVLFTNRKPALEKPHLRDVPVTILKQFGVAVPAAMTGHPMF</sequence>
<evidence type="ECO:0000313" key="2">
    <source>
        <dbReference type="Proteomes" id="UP000593892"/>
    </source>
</evidence>
<organism evidence="1 2">
    <name type="scientific">Paludibaculum fermentans</name>
    <dbReference type="NCBI Taxonomy" id="1473598"/>
    <lineage>
        <taxon>Bacteria</taxon>
        <taxon>Pseudomonadati</taxon>
        <taxon>Acidobacteriota</taxon>
        <taxon>Terriglobia</taxon>
        <taxon>Bryobacterales</taxon>
        <taxon>Bryobacteraceae</taxon>
        <taxon>Paludibaculum</taxon>
    </lineage>
</organism>
<gene>
    <name evidence="1" type="ORF">IRI77_19225</name>
</gene>
<accession>A0A7S7SN67</accession>
<dbReference type="InterPro" id="IPR002591">
    <property type="entry name" value="Phosphodiest/P_Trfase"/>
</dbReference>
<dbReference type="KEGG" id="pfer:IRI77_19225"/>
<dbReference type="PANTHER" id="PTHR10151">
    <property type="entry name" value="ECTONUCLEOTIDE PYROPHOSPHATASE/PHOSPHODIESTERASE"/>
    <property type="match status" value="1"/>
</dbReference>
<dbReference type="SUPFAM" id="SSF53649">
    <property type="entry name" value="Alkaline phosphatase-like"/>
    <property type="match status" value="1"/>
</dbReference>
<protein>
    <submittedName>
        <fullName evidence="1">Alkaline phosphatase family protein</fullName>
    </submittedName>
</protein>
<dbReference type="Proteomes" id="UP000593892">
    <property type="component" value="Chromosome"/>
</dbReference>
<dbReference type="PANTHER" id="PTHR10151:SF120">
    <property type="entry name" value="BIS(5'-ADENOSYL)-TRIPHOSPHATASE"/>
    <property type="match status" value="1"/>
</dbReference>
<dbReference type="EMBL" id="CP063849">
    <property type="protein sequence ID" value="QOY92062.1"/>
    <property type="molecule type" value="Genomic_DNA"/>
</dbReference>
<dbReference type="Gene3D" id="3.40.720.10">
    <property type="entry name" value="Alkaline Phosphatase, subunit A"/>
    <property type="match status" value="2"/>
</dbReference>
<dbReference type="Pfam" id="PF01663">
    <property type="entry name" value="Phosphodiest"/>
    <property type="match status" value="2"/>
</dbReference>
<dbReference type="AlphaFoldDB" id="A0A7S7SN67"/>
<evidence type="ECO:0000313" key="1">
    <source>
        <dbReference type="EMBL" id="QOY92062.1"/>
    </source>
</evidence>
<dbReference type="InterPro" id="IPR017850">
    <property type="entry name" value="Alkaline_phosphatase_core_sf"/>
</dbReference>
<keyword evidence="2" id="KW-1185">Reference proteome</keyword>
<dbReference type="GO" id="GO:0016787">
    <property type="term" value="F:hydrolase activity"/>
    <property type="evidence" value="ECO:0007669"/>
    <property type="project" value="UniProtKB-ARBA"/>
</dbReference>
<proteinExistence type="predicted"/>
<name>A0A7S7SN67_PALFE</name>